<dbReference type="Proteomes" id="UP001485476">
    <property type="component" value="Unassembled WGS sequence"/>
</dbReference>
<dbReference type="InterPro" id="IPR007712">
    <property type="entry name" value="RelE/ParE_toxin"/>
</dbReference>
<evidence type="ECO:0000313" key="3">
    <source>
        <dbReference type="Proteomes" id="UP001485476"/>
    </source>
</evidence>
<dbReference type="EMBL" id="JBEEEP010000064">
    <property type="protein sequence ID" value="MEQ6322219.1"/>
    <property type="molecule type" value="Genomic_DNA"/>
</dbReference>
<dbReference type="Gene3D" id="3.30.2310.20">
    <property type="entry name" value="RelE-like"/>
    <property type="match status" value="1"/>
</dbReference>
<dbReference type="InterPro" id="IPR052747">
    <property type="entry name" value="TA_system_RelE_toxin"/>
</dbReference>
<dbReference type="GeneID" id="45428090"/>
<accession>A0ABV1MK81</accession>
<dbReference type="Pfam" id="PF05016">
    <property type="entry name" value="ParE_toxin"/>
    <property type="match status" value="1"/>
</dbReference>
<comment type="caution">
    <text evidence="2">The sequence shown here is derived from an EMBL/GenBank/DDBJ whole genome shotgun (WGS) entry which is preliminary data.</text>
</comment>
<organism evidence="2 3">
    <name type="scientific">Mycobacterium canetti</name>
    <dbReference type="NCBI Taxonomy" id="78331"/>
    <lineage>
        <taxon>Bacteria</taxon>
        <taxon>Bacillati</taxon>
        <taxon>Actinomycetota</taxon>
        <taxon>Actinomycetes</taxon>
        <taxon>Mycobacteriales</taxon>
        <taxon>Mycobacteriaceae</taxon>
        <taxon>Mycobacterium</taxon>
        <taxon>Mycobacterium tuberculosis complex</taxon>
    </lineage>
</organism>
<dbReference type="SUPFAM" id="SSF143011">
    <property type="entry name" value="RelE-like"/>
    <property type="match status" value="1"/>
</dbReference>
<gene>
    <name evidence="2" type="ORF">ABDZ14_18605</name>
</gene>
<sequence length="87" mass="9886">MASGYAVEIENSAAKAIQRLHRHDQRRILTAVAALADEPRPRGCEKMSGFDTTYRIRLGNYRVVYIVDDAARVITVTRVGHRRGVYR</sequence>
<evidence type="ECO:0000256" key="1">
    <source>
        <dbReference type="ARBA" id="ARBA00022649"/>
    </source>
</evidence>
<dbReference type="InterPro" id="IPR035093">
    <property type="entry name" value="RelE/ParE_toxin_dom_sf"/>
</dbReference>
<protein>
    <submittedName>
        <fullName evidence="2">Type II toxin-antitoxin system RelE/ParE family toxin</fullName>
    </submittedName>
</protein>
<keyword evidence="1" id="KW-1277">Toxin-antitoxin system</keyword>
<proteinExistence type="predicted"/>
<name>A0ABV1MK81_9MYCO</name>
<dbReference type="PANTHER" id="PTHR38813">
    <property type="match status" value="1"/>
</dbReference>
<dbReference type="RefSeq" id="WP_015287785.1">
    <property type="nucleotide sequence ID" value="NZ_CP141297.1"/>
</dbReference>
<evidence type="ECO:0000313" key="2">
    <source>
        <dbReference type="EMBL" id="MEQ6322219.1"/>
    </source>
</evidence>
<keyword evidence="3" id="KW-1185">Reference proteome</keyword>
<reference evidence="2 3" key="1">
    <citation type="submission" date="2024-05" db="EMBL/GenBank/DDBJ databases">
        <title>Whole genome sequences of Mycobacterium canettii strains associated with human tuberculosis in Canada.</title>
        <authorList>
            <person name="Islam M.R."/>
            <person name="Soualhine H."/>
        </authorList>
    </citation>
    <scope>NUCLEOTIDE SEQUENCE [LARGE SCALE GENOMIC DNA]</scope>
    <source>
        <strain evidence="2 3">1901080</strain>
    </source>
</reference>
<dbReference type="PANTHER" id="PTHR38813:SF1">
    <property type="entry name" value="TOXIN RELE1-RELATED"/>
    <property type="match status" value="1"/>
</dbReference>